<comment type="caution">
    <text evidence="2">The sequence shown here is derived from an EMBL/GenBank/DDBJ whole genome shotgun (WGS) entry which is preliminary data.</text>
</comment>
<gene>
    <name evidence="2" type="ORF">E0489_02070</name>
</gene>
<evidence type="ECO:0000313" key="2">
    <source>
        <dbReference type="EMBL" id="TFU17588.1"/>
    </source>
</evidence>
<dbReference type="InterPro" id="IPR031893">
    <property type="entry name" value="Phage_tail_APC"/>
</dbReference>
<organism evidence="2 3">
    <name type="scientific">Thermus tengchongensis</name>
    <dbReference type="NCBI Taxonomy" id="1214928"/>
    <lineage>
        <taxon>Bacteria</taxon>
        <taxon>Thermotogati</taxon>
        <taxon>Deinococcota</taxon>
        <taxon>Deinococci</taxon>
        <taxon>Thermales</taxon>
        <taxon>Thermaceae</taxon>
        <taxon>Thermus</taxon>
    </lineage>
</organism>
<name>A0ABY2KBX1_9DEIN</name>
<protein>
    <recommendedName>
        <fullName evidence="1">Phage tail assembly chaperone-like domain-containing protein</fullName>
    </recommendedName>
</protein>
<dbReference type="Gene3D" id="6.10.140.1310">
    <property type="match status" value="1"/>
</dbReference>
<proteinExistence type="predicted"/>
<evidence type="ECO:0000313" key="3">
    <source>
        <dbReference type="Proteomes" id="UP000297244"/>
    </source>
</evidence>
<evidence type="ECO:0000259" key="1">
    <source>
        <dbReference type="Pfam" id="PF16778"/>
    </source>
</evidence>
<keyword evidence="3" id="KW-1185">Reference proteome</keyword>
<feature type="domain" description="Phage tail assembly chaperone-like" evidence="1">
    <location>
        <begin position="69"/>
        <end position="130"/>
    </location>
</feature>
<dbReference type="RefSeq" id="WP_135342908.1">
    <property type="nucleotide sequence ID" value="NZ_ML214240.1"/>
</dbReference>
<sequence length="131" mass="14790">MLYAWVQSGALCTTGELQNIPEGHRDSAVAFPHLEWPKDADLLVFDGTAIREKSPEELRQERLGNALHNLRAERDRRLAATDWVVARAYEQGVPVPPKWAAYRQALRDLPQVITEEQLLSGQIPWPEPPAS</sequence>
<dbReference type="Proteomes" id="UP000297244">
    <property type="component" value="Unassembled WGS sequence"/>
</dbReference>
<dbReference type="Pfam" id="PF16778">
    <property type="entry name" value="Phage_tail_APC"/>
    <property type="match status" value="1"/>
</dbReference>
<reference evidence="2 3" key="1">
    <citation type="submission" date="2019-03" db="EMBL/GenBank/DDBJ databases">
        <title>Thermus tengchongensis species for the arsenic transformation mechanism.</title>
        <authorList>
            <person name="Yuan G.C."/>
        </authorList>
    </citation>
    <scope>NUCLEOTIDE SEQUENCE [LARGE SCALE GENOMIC DNA]</scope>
    <source>
        <strain evidence="2 3">15Y</strain>
    </source>
</reference>
<dbReference type="EMBL" id="SKBL01000002">
    <property type="protein sequence ID" value="TFU17588.1"/>
    <property type="molecule type" value="Genomic_DNA"/>
</dbReference>
<accession>A0ABY2KBX1</accession>